<dbReference type="Pfam" id="PF12773">
    <property type="entry name" value="DZR"/>
    <property type="match status" value="1"/>
</dbReference>
<dbReference type="PROSITE" id="PS50005">
    <property type="entry name" value="TPR"/>
    <property type="match status" value="1"/>
</dbReference>
<keyword evidence="2" id="KW-0067">ATP-binding</keyword>
<proteinExistence type="predicted"/>
<keyword evidence="4" id="KW-0175">Coiled coil</keyword>
<dbReference type="InterPro" id="IPR011990">
    <property type="entry name" value="TPR-like_helical_dom_sf"/>
</dbReference>
<evidence type="ECO:0000256" key="1">
    <source>
        <dbReference type="ARBA" id="ARBA00022741"/>
    </source>
</evidence>
<dbReference type="Pfam" id="PF00211">
    <property type="entry name" value="Guanylate_cyc"/>
    <property type="match status" value="1"/>
</dbReference>
<dbReference type="InterPro" id="IPR041664">
    <property type="entry name" value="AAA_16"/>
</dbReference>
<dbReference type="Gene3D" id="1.25.40.10">
    <property type="entry name" value="Tetratricopeptide repeat domain"/>
    <property type="match status" value="1"/>
</dbReference>
<keyword evidence="1" id="KW-0547">Nucleotide-binding</keyword>
<evidence type="ECO:0000256" key="4">
    <source>
        <dbReference type="SAM" id="Coils"/>
    </source>
</evidence>
<dbReference type="SUPFAM" id="SSF52540">
    <property type="entry name" value="P-loop containing nucleoside triphosphate hydrolases"/>
    <property type="match status" value="1"/>
</dbReference>
<feature type="repeat" description="TPR" evidence="3">
    <location>
        <begin position="978"/>
        <end position="1011"/>
    </location>
</feature>
<dbReference type="SUPFAM" id="SSF48452">
    <property type="entry name" value="TPR-like"/>
    <property type="match status" value="1"/>
</dbReference>
<gene>
    <name evidence="6" type="ORF">ACFL27_26375</name>
</gene>
<dbReference type="PANTHER" id="PTHR16305">
    <property type="entry name" value="TESTICULAR SOLUBLE ADENYLYL CYCLASE"/>
    <property type="match status" value="1"/>
</dbReference>
<dbReference type="CDD" id="cd07302">
    <property type="entry name" value="CHD"/>
    <property type="match status" value="1"/>
</dbReference>
<feature type="coiled-coil region" evidence="4">
    <location>
        <begin position="2"/>
        <end position="29"/>
    </location>
</feature>
<dbReference type="EMBL" id="JBHPBY010000584">
    <property type="protein sequence ID" value="MFC1853725.1"/>
    <property type="molecule type" value="Genomic_DNA"/>
</dbReference>
<keyword evidence="7" id="KW-1185">Reference proteome</keyword>
<dbReference type="InterPro" id="IPR025874">
    <property type="entry name" value="DZR"/>
</dbReference>
<dbReference type="InterPro" id="IPR029787">
    <property type="entry name" value="Nucleotide_cyclase"/>
</dbReference>
<sequence length="1131" mass="126776">MMGDFNNRLQEIARKLSDLAQELSVLMQLIETDVPSSLNKMRFITEKVLHSLCKINDVSWGKAEPTLERMIGPLVSKEIIPKGAAIHIRTVQTNTSPGSHYQESPLSQAHVLIAYSALIEFLEWYSTQHQPQFAPPLTSFAPPVAPPAQPFPSQPSPVTPVSVGTKKECPHCHKSVPGGGQFCPLCGKPLALACLNCAQALPDGVRFCPSCGTPVPKKEETPLAPERTEYRFATVLCAHLSSHSDTEDLEDVIEIVQNAFERFGRLISSYEGQAGRSVGSSMMATFGVPITREEDPERALCCVRDMLSDLAVYNQEIGFDLALSIGLNCGKVYAGNVGGDQMQDFTVMGDTVTLADRLESEAGPDQVYVSQRFYQLTKYMATYESLDPISVKGKKEPQPIFLLQQIIQDPGSRRDALQGRDLPLQGRENEMELITGCLERLQSGIGGIISVSGESGMGKTRLGHEIMTIASQKGMTVIYSQAESFGRGWMLSLFRGIFMSEHFQMFWTTYGGDYVENRLLTIINGQGADLEEIDPQNSDEVKYRIIGLMLRFFRQMAAEKPLIIILDDLHFTEQSTLELLHEIIDASVGEGALLYCLLFRPDVDPTWLHNPLTIHMNLESLPGPVLKNFITDYFKRDVSPDLEEYLFDRCEGNPLFLLEFLNLFQETNLLQLEDNRFTLSKELNDSLIPDTLQGLLAASIDRLQERSREALQIAAVIGRKFPFRLLKETVTDKSALTQNLAEILKKKLLDEAQRFPELEYIFRTAISWEVAYGALSKKQIRKVHDVIGQAIEKVYANQLSAHYETLALHYSKAQQTQKAQFYTQQAFMRNKALGDLGTAITYLQDLVEFASQDGEKNHLRLELLDLYILVGAFDKARPLISQLDNMQTLATLSQADQARFLLARGTLANQDGNFAEGSNFFAQGLDLARLSGQNHLAAWILYRTAFLHFRQGNLEQAQATLTQSKNQAEANFDKSLTARCLEGLANLAAEKGEYDQADKLYSQALNLATEQNERALSINLHLNISILQHDMAKFEEAEQGFRKALDMAREIGNVRIYPYAECNLGETMFLQHKMTEAAQHFETAHQWAEKLGDTFINEVSELYLLYFSTALDKIDTLAKLLENPKTNAYLK</sequence>
<evidence type="ECO:0000256" key="3">
    <source>
        <dbReference type="PROSITE-ProRule" id="PRU00339"/>
    </source>
</evidence>
<organism evidence="6 7">
    <name type="scientific">candidate division CSSED10-310 bacterium</name>
    <dbReference type="NCBI Taxonomy" id="2855610"/>
    <lineage>
        <taxon>Bacteria</taxon>
        <taxon>Bacteria division CSSED10-310</taxon>
    </lineage>
</organism>
<dbReference type="PANTHER" id="PTHR16305:SF28">
    <property type="entry name" value="GUANYLATE CYCLASE DOMAIN-CONTAINING PROTEIN"/>
    <property type="match status" value="1"/>
</dbReference>
<dbReference type="SMART" id="SM00044">
    <property type="entry name" value="CYCc"/>
    <property type="match status" value="1"/>
</dbReference>
<dbReference type="Pfam" id="PF13191">
    <property type="entry name" value="AAA_16"/>
    <property type="match status" value="1"/>
</dbReference>
<reference evidence="6 7" key="1">
    <citation type="submission" date="2024-09" db="EMBL/GenBank/DDBJ databases">
        <title>Laminarin stimulates single cell rates of sulfate reduction while oxygen inhibits transcriptomic activity in coastal marine sediment.</title>
        <authorList>
            <person name="Lindsay M."/>
            <person name="Orcutt B."/>
            <person name="Emerson D."/>
            <person name="Stepanauskas R."/>
            <person name="D'Angelo T."/>
        </authorList>
    </citation>
    <scope>NUCLEOTIDE SEQUENCE [LARGE SCALE GENOMIC DNA]</scope>
    <source>
        <strain evidence="6">SAG AM-311-K15</strain>
    </source>
</reference>
<protein>
    <submittedName>
        <fullName evidence="6">Adenylate/guanylate cyclase domain-containing protein</fullName>
    </submittedName>
</protein>
<accession>A0ABV6Z5N2</accession>
<evidence type="ECO:0000313" key="6">
    <source>
        <dbReference type="EMBL" id="MFC1853725.1"/>
    </source>
</evidence>
<dbReference type="InterPro" id="IPR027417">
    <property type="entry name" value="P-loop_NTPase"/>
</dbReference>
<dbReference type="SUPFAM" id="SSF55073">
    <property type="entry name" value="Nucleotide cyclase"/>
    <property type="match status" value="1"/>
</dbReference>
<dbReference type="InterPro" id="IPR019734">
    <property type="entry name" value="TPR_rpt"/>
</dbReference>
<comment type="caution">
    <text evidence="6">The sequence shown here is derived from an EMBL/GenBank/DDBJ whole genome shotgun (WGS) entry which is preliminary data.</text>
</comment>
<feature type="non-terminal residue" evidence="6">
    <location>
        <position position="1131"/>
    </location>
</feature>
<evidence type="ECO:0000259" key="5">
    <source>
        <dbReference type="PROSITE" id="PS50125"/>
    </source>
</evidence>
<dbReference type="Pfam" id="PF13424">
    <property type="entry name" value="TPR_12"/>
    <property type="match status" value="1"/>
</dbReference>
<evidence type="ECO:0000313" key="7">
    <source>
        <dbReference type="Proteomes" id="UP001594351"/>
    </source>
</evidence>
<dbReference type="Gene3D" id="3.30.70.1230">
    <property type="entry name" value="Nucleotide cyclase"/>
    <property type="match status" value="1"/>
</dbReference>
<dbReference type="InterPro" id="IPR001054">
    <property type="entry name" value="A/G_cyclase"/>
</dbReference>
<dbReference type="PROSITE" id="PS50125">
    <property type="entry name" value="GUANYLATE_CYCLASE_2"/>
    <property type="match status" value="1"/>
</dbReference>
<evidence type="ECO:0000256" key="2">
    <source>
        <dbReference type="ARBA" id="ARBA00022840"/>
    </source>
</evidence>
<dbReference type="SMART" id="SM00028">
    <property type="entry name" value="TPR"/>
    <property type="match status" value="5"/>
</dbReference>
<dbReference type="Proteomes" id="UP001594351">
    <property type="component" value="Unassembled WGS sequence"/>
</dbReference>
<feature type="domain" description="Guanylate cyclase" evidence="5">
    <location>
        <begin position="232"/>
        <end position="359"/>
    </location>
</feature>
<dbReference type="Gene3D" id="3.40.50.300">
    <property type="entry name" value="P-loop containing nucleotide triphosphate hydrolases"/>
    <property type="match status" value="1"/>
</dbReference>
<keyword evidence="3" id="KW-0802">TPR repeat</keyword>
<name>A0ABV6Z5N2_UNCC1</name>